<reference evidence="2" key="1">
    <citation type="submission" date="2019-09" db="EMBL/GenBank/DDBJ databases">
        <title>Mumia zhuanghuii sp. nov. isolated from the intestinal contents of plateau pika (Ochotona curzoniae) in the Qinghai-Tibet plateau of China.</title>
        <authorList>
            <person name="Tian Z."/>
        </authorList>
    </citation>
    <scope>NUCLEOTIDE SEQUENCE [LARGE SCALE GENOMIC DNA]</scope>
    <source>
        <strain evidence="2">JCM 30598</strain>
    </source>
</reference>
<proteinExistence type="predicted"/>
<dbReference type="RefSeq" id="WP_150446974.1">
    <property type="nucleotide sequence ID" value="NZ_VYSA01000001.1"/>
</dbReference>
<dbReference type="OrthoDB" id="5122100at2"/>
<sequence>MSEPVLIAVLTLSGVALTALGAVLGHLLSSRTQKRAASIQAEANKSTADNALIDQLQEELGRYRDATDKRLDRLETENRGYRAFLGVQRDHMAAHGVPLPEWPDGLPR</sequence>
<dbReference type="AlphaFoldDB" id="A0A5J5J294"/>
<comment type="caution">
    <text evidence="1">The sequence shown here is derived from an EMBL/GenBank/DDBJ whole genome shotgun (WGS) entry which is preliminary data.</text>
</comment>
<organism evidence="1 2">
    <name type="scientific">Microbacterium rhizomatis</name>
    <dbReference type="NCBI Taxonomy" id="1631477"/>
    <lineage>
        <taxon>Bacteria</taxon>
        <taxon>Bacillati</taxon>
        <taxon>Actinomycetota</taxon>
        <taxon>Actinomycetes</taxon>
        <taxon>Micrococcales</taxon>
        <taxon>Microbacteriaceae</taxon>
        <taxon>Microbacterium</taxon>
    </lineage>
</organism>
<evidence type="ECO:0000313" key="2">
    <source>
        <dbReference type="Proteomes" id="UP000325827"/>
    </source>
</evidence>
<accession>A0A5J5J294</accession>
<name>A0A5J5J294_9MICO</name>
<dbReference type="EMBL" id="VYSA01000001">
    <property type="protein sequence ID" value="KAA9110170.1"/>
    <property type="molecule type" value="Genomic_DNA"/>
</dbReference>
<gene>
    <name evidence="1" type="ORF">F6B43_00210</name>
</gene>
<keyword evidence="2" id="KW-1185">Reference proteome</keyword>
<dbReference type="Proteomes" id="UP000325827">
    <property type="component" value="Unassembled WGS sequence"/>
</dbReference>
<protein>
    <submittedName>
        <fullName evidence="1">Uncharacterized protein</fullName>
    </submittedName>
</protein>
<evidence type="ECO:0000313" key="1">
    <source>
        <dbReference type="EMBL" id="KAA9110170.1"/>
    </source>
</evidence>